<organism evidence="2 3">
    <name type="scientific">Candidatus Acidiferrum panamense</name>
    <dbReference type="NCBI Taxonomy" id="2741543"/>
    <lineage>
        <taxon>Bacteria</taxon>
        <taxon>Pseudomonadati</taxon>
        <taxon>Acidobacteriota</taxon>
        <taxon>Terriglobia</taxon>
        <taxon>Candidatus Acidiferrales</taxon>
        <taxon>Candidatus Acidiferrum</taxon>
    </lineage>
</organism>
<protein>
    <submittedName>
        <fullName evidence="2">TipAS antibiotic-recognition domain-containing protein</fullName>
    </submittedName>
</protein>
<dbReference type="Proteomes" id="UP000567293">
    <property type="component" value="Unassembled WGS sequence"/>
</dbReference>
<proteinExistence type="predicted"/>
<evidence type="ECO:0000259" key="1">
    <source>
        <dbReference type="Pfam" id="PF07739"/>
    </source>
</evidence>
<accession>A0A7V8NMC6</accession>
<dbReference type="EMBL" id="JACDQQ010000325">
    <property type="protein sequence ID" value="MBA0084005.1"/>
    <property type="molecule type" value="Genomic_DNA"/>
</dbReference>
<dbReference type="SUPFAM" id="SSF89082">
    <property type="entry name" value="Antibiotic binding domain of TipA-like multidrug resistance regulators"/>
    <property type="match status" value="1"/>
</dbReference>
<keyword evidence="3" id="KW-1185">Reference proteome</keyword>
<dbReference type="InterPro" id="IPR012925">
    <property type="entry name" value="TipAS_dom"/>
</dbReference>
<evidence type="ECO:0000313" key="3">
    <source>
        <dbReference type="Proteomes" id="UP000567293"/>
    </source>
</evidence>
<sequence>ENQERWSKEWSDLFRDVEAALGEDPAGAKAQALSARWKKLVEGFTGGDQQITAGLAKMYQDRSNWPASMQQRSEPFSNKKVWEFIEKAIAAGKRAS</sequence>
<gene>
    <name evidence="2" type="ORF">HRJ53_03325</name>
</gene>
<feature type="domain" description="TipAS antibiotic-recognition" evidence="1">
    <location>
        <begin position="2"/>
        <end position="91"/>
    </location>
</feature>
<name>A0A7V8NMC6_9BACT</name>
<feature type="non-terminal residue" evidence="2">
    <location>
        <position position="1"/>
    </location>
</feature>
<dbReference type="Gene3D" id="1.10.490.50">
    <property type="entry name" value="Antibiotic binding domain of TipA-like multidrug resistance regulators"/>
    <property type="match status" value="1"/>
</dbReference>
<dbReference type="AlphaFoldDB" id="A0A7V8NMC6"/>
<dbReference type="Pfam" id="PF07739">
    <property type="entry name" value="TipAS"/>
    <property type="match status" value="1"/>
</dbReference>
<comment type="caution">
    <text evidence="2">The sequence shown here is derived from an EMBL/GenBank/DDBJ whole genome shotgun (WGS) entry which is preliminary data.</text>
</comment>
<reference evidence="2" key="1">
    <citation type="submission" date="2020-06" db="EMBL/GenBank/DDBJ databases">
        <title>Legume-microbial interactions unlock mineral nutrients during tropical forest succession.</title>
        <authorList>
            <person name="Epihov D.Z."/>
        </authorList>
    </citation>
    <scope>NUCLEOTIDE SEQUENCE [LARGE SCALE GENOMIC DNA]</scope>
    <source>
        <strain evidence="2">Pan2503</strain>
    </source>
</reference>
<dbReference type="InterPro" id="IPR036244">
    <property type="entry name" value="TipA-like_antibiotic-bd"/>
</dbReference>
<evidence type="ECO:0000313" key="2">
    <source>
        <dbReference type="EMBL" id="MBA0084005.1"/>
    </source>
</evidence>